<evidence type="ECO:0000313" key="6">
    <source>
        <dbReference type="Proteomes" id="UP000663848"/>
    </source>
</evidence>
<name>A0A821NHL5_9BILA</name>
<dbReference type="SUPFAM" id="SSF52047">
    <property type="entry name" value="RNI-like"/>
    <property type="match status" value="1"/>
</dbReference>
<keyword evidence="3" id="KW-0677">Repeat</keyword>
<dbReference type="Pfam" id="PF13516">
    <property type="entry name" value="LRR_6"/>
    <property type="match status" value="6"/>
</dbReference>
<dbReference type="EMBL" id="CAJOBO010003750">
    <property type="protein sequence ID" value="CAF4502251.1"/>
    <property type="molecule type" value="Genomic_DNA"/>
</dbReference>
<evidence type="ECO:0000256" key="1">
    <source>
        <dbReference type="ARBA" id="ARBA00022468"/>
    </source>
</evidence>
<evidence type="ECO:0008006" key="7">
    <source>
        <dbReference type="Google" id="ProtNLM"/>
    </source>
</evidence>
<feature type="non-terminal residue" evidence="5">
    <location>
        <position position="1"/>
    </location>
</feature>
<dbReference type="InterPro" id="IPR032675">
    <property type="entry name" value="LRR_dom_sf"/>
</dbReference>
<dbReference type="GO" id="GO:0031267">
    <property type="term" value="F:small GTPase binding"/>
    <property type="evidence" value="ECO:0007669"/>
    <property type="project" value="TreeGrafter"/>
</dbReference>
<dbReference type="InterPro" id="IPR001611">
    <property type="entry name" value="Leu-rich_rpt"/>
</dbReference>
<dbReference type="SMART" id="SM00368">
    <property type="entry name" value="LRR_RI"/>
    <property type="match status" value="6"/>
</dbReference>
<dbReference type="EMBL" id="CAJOBR010004592">
    <property type="protein sequence ID" value="CAF4787706.1"/>
    <property type="molecule type" value="Genomic_DNA"/>
</dbReference>
<protein>
    <recommendedName>
        <fullName evidence="7">RNI-like protein</fullName>
    </recommendedName>
</protein>
<dbReference type="GO" id="GO:0005096">
    <property type="term" value="F:GTPase activator activity"/>
    <property type="evidence" value="ECO:0007669"/>
    <property type="project" value="UniProtKB-KW"/>
</dbReference>
<dbReference type="GO" id="GO:0005829">
    <property type="term" value="C:cytosol"/>
    <property type="evidence" value="ECO:0007669"/>
    <property type="project" value="TreeGrafter"/>
</dbReference>
<comment type="caution">
    <text evidence="5">The sequence shown here is derived from an EMBL/GenBank/DDBJ whole genome shotgun (WGS) entry which is preliminary data.</text>
</comment>
<accession>A0A821NHL5</accession>
<evidence type="ECO:0000256" key="3">
    <source>
        <dbReference type="ARBA" id="ARBA00022737"/>
    </source>
</evidence>
<dbReference type="PANTHER" id="PTHR24113">
    <property type="entry name" value="RAN GTPASE-ACTIVATING PROTEIN 1"/>
    <property type="match status" value="1"/>
</dbReference>
<dbReference type="GO" id="GO:0006913">
    <property type="term" value="P:nucleocytoplasmic transport"/>
    <property type="evidence" value="ECO:0007669"/>
    <property type="project" value="TreeGrafter"/>
</dbReference>
<organism evidence="5 6">
    <name type="scientific">Rotaria socialis</name>
    <dbReference type="NCBI Taxonomy" id="392032"/>
    <lineage>
        <taxon>Eukaryota</taxon>
        <taxon>Metazoa</taxon>
        <taxon>Spiralia</taxon>
        <taxon>Gnathifera</taxon>
        <taxon>Rotifera</taxon>
        <taxon>Eurotatoria</taxon>
        <taxon>Bdelloidea</taxon>
        <taxon>Philodinida</taxon>
        <taxon>Philodinidae</taxon>
        <taxon>Rotaria</taxon>
    </lineage>
</organism>
<keyword evidence="1" id="KW-0343">GTPase activation</keyword>
<dbReference type="GO" id="GO:0005634">
    <property type="term" value="C:nucleus"/>
    <property type="evidence" value="ECO:0007669"/>
    <property type="project" value="TreeGrafter"/>
</dbReference>
<dbReference type="GO" id="GO:0048471">
    <property type="term" value="C:perinuclear region of cytoplasm"/>
    <property type="evidence" value="ECO:0007669"/>
    <property type="project" value="TreeGrafter"/>
</dbReference>
<dbReference type="Proteomes" id="UP000663851">
    <property type="component" value="Unassembled WGS sequence"/>
</dbReference>
<proteinExistence type="predicted"/>
<sequence length="302" mass="33948">TLIRLDLADNRIGKEGALYLAKALEHNQTLTSLSLENNCIGNQGAQYLAHALETNIVLTSFDLGKNQIGNEGANCFFNALKKNTNLKNLHLNDDKITDGKTVSAILRLLDCTNDCLWLDFYRMEDNLIELLSSVLQRNETIKHISIITNKIGDRGAQVLASLIKDSKMLISLDLRSNLIGDQGAGYLADALMNNTTLTKLKLRGNEIGPSGTKYLIDAQQNRTTPIQLELNGTLKLQCPWGHRLELWNSSMRKEMSEKKFKRRRASVKIECDICSKNSYLSWYCPCSMKGFDICEECAKRND</sequence>
<reference evidence="5" key="1">
    <citation type="submission" date="2021-02" db="EMBL/GenBank/DDBJ databases">
        <authorList>
            <person name="Nowell W R."/>
        </authorList>
    </citation>
    <scope>NUCLEOTIDE SEQUENCE</scope>
</reference>
<dbReference type="Gene3D" id="3.80.10.10">
    <property type="entry name" value="Ribonuclease Inhibitor"/>
    <property type="match status" value="2"/>
</dbReference>
<evidence type="ECO:0000313" key="5">
    <source>
        <dbReference type="EMBL" id="CAF4787706.1"/>
    </source>
</evidence>
<dbReference type="InterPro" id="IPR027038">
    <property type="entry name" value="RanGap"/>
</dbReference>
<dbReference type="AlphaFoldDB" id="A0A821NHL5"/>
<keyword evidence="2" id="KW-0433">Leucine-rich repeat</keyword>
<evidence type="ECO:0000313" key="4">
    <source>
        <dbReference type="EMBL" id="CAF4502251.1"/>
    </source>
</evidence>
<evidence type="ECO:0000256" key="2">
    <source>
        <dbReference type="ARBA" id="ARBA00022614"/>
    </source>
</evidence>
<gene>
    <name evidence="4" type="ORF">HFQ381_LOCUS27858</name>
    <name evidence="5" type="ORF">QYT958_LOCUS23092</name>
</gene>
<dbReference type="Proteomes" id="UP000663848">
    <property type="component" value="Unassembled WGS sequence"/>
</dbReference>
<dbReference type="PANTHER" id="PTHR24113:SF12">
    <property type="entry name" value="RAN GTPASE-ACTIVATING PROTEIN 1"/>
    <property type="match status" value="1"/>
</dbReference>